<keyword evidence="5" id="KW-1185">Reference proteome</keyword>
<dbReference type="OrthoDB" id="9796601at2"/>
<dbReference type="CDD" id="cd07043">
    <property type="entry name" value="STAS_anti-anti-sigma_factors"/>
    <property type="match status" value="1"/>
</dbReference>
<dbReference type="Pfam" id="PF01740">
    <property type="entry name" value="STAS"/>
    <property type="match status" value="1"/>
</dbReference>
<dbReference type="RefSeq" id="WP_135624446.1">
    <property type="nucleotide sequence ID" value="NZ_RQGD01000035.1"/>
</dbReference>
<sequence>MSDFTISIRSEMMGEVVVVHIQGNMDVHNTHHIEQQLMDIVREARSGVIFDLGAVNFISSAGIRVLVTSLRLCQDLGIKISICSLKPAVEKVFDVIGINQLFQIYPDLNSAL</sequence>
<dbReference type="PANTHER" id="PTHR33495:SF2">
    <property type="entry name" value="ANTI-SIGMA FACTOR ANTAGONIST TM_1081-RELATED"/>
    <property type="match status" value="1"/>
</dbReference>
<reference evidence="4" key="1">
    <citation type="journal article" date="2019" name="PLoS Negl. Trop. Dis.">
        <title>Revisiting the worldwide diversity of Leptospira species in the environment.</title>
        <authorList>
            <person name="Vincent A.T."/>
            <person name="Schiettekatte O."/>
            <person name="Bourhy P."/>
            <person name="Veyrier F.J."/>
            <person name="Picardeau M."/>
        </authorList>
    </citation>
    <scope>NUCLEOTIDE SEQUENCE [LARGE SCALE GENOMIC DNA]</scope>
    <source>
        <strain evidence="4">201702476</strain>
    </source>
</reference>
<dbReference type="PROSITE" id="PS50801">
    <property type="entry name" value="STAS"/>
    <property type="match status" value="1"/>
</dbReference>
<dbReference type="PANTHER" id="PTHR33495">
    <property type="entry name" value="ANTI-SIGMA FACTOR ANTAGONIST TM_1081-RELATED-RELATED"/>
    <property type="match status" value="1"/>
</dbReference>
<dbReference type="InterPro" id="IPR002645">
    <property type="entry name" value="STAS_dom"/>
</dbReference>
<dbReference type="GO" id="GO:0043856">
    <property type="term" value="F:anti-sigma factor antagonist activity"/>
    <property type="evidence" value="ECO:0007669"/>
    <property type="project" value="InterPro"/>
</dbReference>
<dbReference type="AlphaFoldDB" id="A0A4R9JYP5"/>
<feature type="domain" description="STAS" evidence="3">
    <location>
        <begin position="6"/>
        <end position="112"/>
    </location>
</feature>
<dbReference type="InterPro" id="IPR036513">
    <property type="entry name" value="STAS_dom_sf"/>
</dbReference>
<evidence type="ECO:0000313" key="4">
    <source>
        <dbReference type="EMBL" id="TGL57325.1"/>
    </source>
</evidence>
<organism evidence="4 5">
    <name type="scientific">Leptospira ognonensis</name>
    <dbReference type="NCBI Taxonomy" id="2484945"/>
    <lineage>
        <taxon>Bacteria</taxon>
        <taxon>Pseudomonadati</taxon>
        <taxon>Spirochaetota</taxon>
        <taxon>Spirochaetia</taxon>
        <taxon>Leptospirales</taxon>
        <taxon>Leptospiraceae</taxon>
        <taxon>Leptospira</taxon>
    </lineage>
</organism>
<proteinExistence type="inferred from homology"/>
<evidence type="ECO:0000313" key="5">
    <source>
        <dbReference type="Proteomes" id="UP000297693"/>
    </source>
</evidence>
<evidence type="ECO:0000256" key="1">
    <source>
        <dbReference type="ARBA" id="ARBA00009013"/>
    </source>
</evidence>
<name>A0A4R9JYP5_9LEPT</name>
<dbReference type="SUPFAM" id="SSF52091">
    <property type="entry name" value="SpoIIaa-like"/>
    <property type="match status" value="1"/>
</dbReference>
<dbReference type="Gene3D" id="3.30.750.24">
    <property type="entry name" value="STAS domain"/>
    <property type="match status" value="1"/>
</dbReference>
<evidence type="ECO:0000259" key="3">
    <source>
        <dbReference type="PROSITE" id="PS50801"/>
    </source>
</evidence>
<dbReference type="EMBL" id="RQGD01000035">
    <property type="protein sequence ID" value="TGL57325.1"/>
    <property type="molecule type" value="Genomic_DNA"/>
</dbReference>
<dbReference type="NCBIfam" id="TIGR00377">
    <property type="entry name" value="ant_ant_sig"/>
    <property type="match status" value="1"/>
</dbReference>
<comment type="similarity">
    <text evidence="1 2">Belongs to the anti-sigma-factor antagonist family.</text>
</comment>
<evidence type="ECO:0000256" key="2">
    <source>
        <dbReference type="RuleBase" id="RU003749"/>
    </source>
</evidence>
<dbReference type="InterPro" id="IPR003658">
    <property type="entry name" value="Anti-sigma_ant"/>
</dbReference>
<gene>
    <name evidence="4" type="ORF">EHQ58_13600</name>
</gene>
<dbReference type="Proteomes" id="UP000297693">
    <property type="component" value="Unassembled WGS sequence"/>
</dbReference>
<accession>A0A4R9JYP5</accession>
<protein>
    <recommendedName>
        <fullName evidence="2">Anti-sigma factor antagonist</fullName>
    </recommendedName>
</protein>
<comment type="caution">
    <text evidence="4">The sequence shown here is derived from an EMBL/GenBank/DDBJ whole genome shotgun (WGS) entry which is preliminary data.</text>
</comment>